<comment type="caution">
    <text evidence="1">The sequence shown here is derived from an EMBL/GenBank/DDBJ whole genome shotgun (WGS) entry which is preliminary data.</text>
</comment>
<name>A0AA38U892_9AGAR</name>
<evidence type="ECO:0000313" key="1">
    <source>
        <dbReference type="EMBL" id="KAJ3833415.1"/>
    </source>
</evidence>
<organism evidence="1 2">
    <name type="scientific">Lentinula raphanica</name>
    <dbReference type="NCBI Taxonomy" id="153919"/>
    <lineage>
        <taxon>Eukaryota</taxon>
        <taxon>Fungi</taxon>
        <taxon>Dikarya</taxon>
        <taxon>Basidiomycota</taxon>
        <taxon>Agaricomycotina</taxon>
        <taxon>Agaricomycetes</taxon>
        <taxon>Agaricomycetidae</taxon>
        <taxon>Agaricales</taxon>
        <taxon>Marasmiineae</taxon>
        <taxon>Omphalotaceae</taxon>
        <taxon>Lentinula</taxon>
    </lineage>
</organism>
<dbReference type="AlphaFoldDB" id="A0AA38U892"/>
<evidence type="ECO:0000313" key="2">
    <source>
        <dbReference type="Proteomes" id="UP001163846"/>
    </source>
</evidence>
<accession>A0AA38U892</accession>
<sequence length="536" mass="61251">MSQLPQELIDRLVDEFQDDCTNLKVLSLVGRSWLPRARYHLFRSLTLTPQDLQAMRDNYADLKRRASLPFVLDPDDYVSLQDRKLLCSPLAENPQPTQSFLSSITNTLPYVQGLRLLSFVLVGNRRIYPREYFQGWLGYGGDEYASRCRLRWKSSSDEDFREMQKARWNAVDLPWGRRAGLHVLPFRNLKFLYIQWSVLSWTPPSESTPANPYDWPSYQLAKLINSNANTLDHLYIDEYPGFQFKQSNAGLNGDGLLDLLAMNASNLQSLCLGGLREAYYPQFHLVQPEGSNDFLSFSRALYPSGEEVPYVMLGDNGLAKRFSAAPLKRLHLQGFDSEATVLIEDAIFNRGVFSLQSLTHLALTVMPVAYNYMFMFSKVQGTLTHLTLDLKDSSLYSELRLHFLPKLECLQIIIHAIYPTWTNFHTIIESLSDNCYHLNESSPAVQVVQLLHISFGPSRLLPNQAYLLSASVDELLQNLVCVPPKIPDFTGRSRVETVTFDLEETVLADSLPITYSTGHLKEGTLDNWWLRPSYLR</sequence>
<reference evidence="1" key="1">
    <citation type="submission" date="2022-08" db="EMBL/GenBank/DDBJ databases">
        <authorList>
            <consortium name="DOE Joint Genome Institute"/>
            <person name="Min B."/>
            <person name="Riley R."/>
            <person name="Sierra-Patev S."/>
            <person name="Naranjo-Ortiz M."/>
            <person name="Looney B."/>
            <person name="Konkel Z."/>
            <person name="Slot J.C."/>
            <person name="Sakamoto Y."/>
            <person name="Steenwyk J.L."/>
            <person name="Rokas A."/>
            <person name="Carro J."/>
            <person name="Camarero S."/>
            <person name="Ferreira P."/>
            <person name="Molpeceres G."/>
            <person name="Ruiz-Duenas F.J."/>
            <person name="Serrano A."/>
            <person name="Henrissat B."/>
            <person name="Drula E."/>
            <person name="Hughes K.W."/>
            <person name="Mata J.L."/>
            <person name="Ishikawa N.K."/>
            <person name="Vargas-Isla R."/>
            <person name="Ushijima S."/>
            <person name="Smith C.A."/>
            <person name="Ahrendt S."/>
            <person name="Andreopoulos W."/>
            <person name="He G."/>
            <person name="Labutti K."/>
            <person name="Lipzen A."/>
            <person name="Ng V."/>
            <person name="Sandor L."/>
            <person name="Barry K."/>
            <person name="Martinez A.T."/>
            <person name="Xiao Y."/>
            <person name="Gibbons J.G."/>
            <person name="Terashima K."/>
            <person name="Hibbett D.S."/>
            <person name="Grigoriev I.V."/>
        </authorList>
    </citation>
    <scope>NUCLEOTIDE SEQUENCE</scope>
    <source>
        <strain evidence="1">TFB9207</strain>
    </source>
</reference>
<protein>
    <submittedName>
        <fullName evidence="1">Uncharacterized protein</fullName>
    </submittedName>
</protein>
<dbReference type="Proteomes" id="UP001163846">
    <property type="component" value="Unassembled WGS sequence"/>
</dbReference>
<gene>
    <name evidence="1" type="ORF">F5878DRAFT_665668</name>
</gene>
<dbReference type="EMBL" id="MU806701">
    <property type="protein sequence ID" value="KAJ3833415.1"/>
    <property type="molecule type" value="Genomic_DNA"/>
</dbReference>
<proteinExistence type="predicted"/>
<keyword evidence="2" id="KW-1185">Reference proteome</keyword>